<accession>A0A0F9RQC5</accession>
<proteinExistence type="predicted"/>
<evidence type="ECO:0000313" key="1">
    <source>
        <dbReference type="EMBL" id="KKN19518.1"/>
    </source>
</evidence>
<dbReference type="AlphaFoldDB" id="A0A0F9RQC5"/>
<organism evidence="1">
    <name type="scientific">marine sediment metagenome</name>
    <dbReference type="NCBI Taxonomy" id="412755"/>
    <lineage>
        <taxon>unclassified sequences</taxon>
        <taxon>metagenomes</taxon>
        <taxon>ecological metagenomes</taxon>
    </lineage>
</organism>
<name>A0A0F9RQC5_9ZZZZ</name>
<gene>
    <name evidence="1" type="ORF">LCGC14_0945050</name>
</gene>
<dbReference type="EMBL" id="LAZR01003327">
    <property type="protein sequence ID" value="KKN19518.1"/>
    <property type="molecule type" value="Genomic_DNA"/>
</dbReference>
<comment type="caution">
    <text evidence="1">The sequence shown here is derived from an EMBL/GenBank/DDBJ whole genome shotgun (WGS) entry which is preliminary data.</text>
</comment>
<sequence length="109" mass="11332">MTSPFDAISGSPLDTFASEALTVDATVGGVPFTEATMNPTDGQIATAAFCTVEDAPIRALASGIAPTATLGTPFNVGDTFVVWGRRDLMSIRFIRQGGTSAKLSTEFAR</sequence>
<reference evidence="1" key="1">
    <citation type="journal article" date="2015" name="Nature">
        <title>Complex archaea that bridge the gap between prokaryotes and eukaryotes.</title>
        <authorList>
            <person name="Spang A."/>
            <person name="Saw J.H."/>
            <person name="Jorgensen S.L."/>
            <person name="Zaremba-Niedzwiedzka K."/>
            <person name="Martijn J."/>
            <person name="Lind A.E."/>
            <person name="van Eijk R."/>
            <person name="Schleper C."/>
            <person name="Guy L."/>
            <person name="Ettema T.J."/>
        </authorList>
    </citation>
    <scope>NUCLEOTIDE SEQUENCE</scope>
</reference>
<protein>
    <submittedName>
        <fullName evidence="1">Uncharacterized protein</fullName>
    </submittedName>
</protein>